<gene>
    <name evidence="1" type="primary">yraG_1</name>
    <name evidence="1" type="ORF">skT53_22410</name>
</gene>
<reference evidence="1 2" key="1">
    <citation type="submission" date="2020-08" db="EMBL/GenBank/DDBJ databases">
        <title>Complete Genome Sequence of Effusibacillus dendaii Strain skT53, Isolated from Farmland soil.</title>
        <authorList>
            <person name="Konishi T."/>
            <person name="Kawasaki H."/>
        </authorList>
    </citation>
    <scope>NUCLEOTIDE SEQUENCE [LARGE SCALE GENOMIC DNA]</scope>
    <source>
        <strain evidence="2">skT53</strain>
    </source>
</reference>
<name>A0A7I8DEI2_9BACL</name>
<dbReference type="KEGG" id="eff:skT53_22410"/>
<keyword evidence="1" id="KW-0167">Capsid protein</keyword>
<evidence type="ECO:0000313" key="2">
    <source>
        <dbReference type="Proteomes" id="UP000593802"/>
    </source>
</evidence>
<dbReference type="EMBL" id="AP023366">
    <property type="protein sequence ID" value="BCJ87256.1"/>
    <property type="molecule type" value="Genomic_DNA"/>
</dbReference>
<dbReference type="Proteomes" id="UP000593802">
    <property type="component" value="Chromosome"/>
</dbReference>
<sequence length="70" mass="8075">METQGLAFHESMEIHELLNFKTICLAKSKLMQGVVFDKDLKELMQQDVQQSIKQINELKSHYAKAPIQSI</sequence>
<dbReference type="AlphaFoldDB" id="A0A7I8DEI2"/>
<proteinExistence type="predicted"/>
<dbReference type="InterPro" id="IPR012347">
    <property type="entry name" value="Ferritin-like"/>
</dbReference>
<accession>A0A7I8DEI2</accession>
<dbReference type="Gene3D" id="1.20.1260.10">
    <property type="match status" value="1"/>
</dbReference>
<protein>
    <submittedName>
        <fullName evidence="1">Spore coat protein F-like protein YraG</fullName>
    </submittedName>
</protein>
<keyword evidence="2" id="KW-1185">Reference proteome</keyword>
<organism evidence="1 2">
    <name type="scientific">Effusibacillus dendaii</name>
    <dbReference type="NCBI Taxonomy" id="2743772"/>
    <lineage>
        <taxon>Bacteria</taxon>
        <taxon>Bacillati</taxon>
        <taxon>Bacillota</taxon>
        <taxon>Bacilli</taxon>
        <taxon>Bacillales</taxon>
        <taxon>Alicyclobacillaceae</taxon>
        <taxon>Effusibacillus</taxon>
    </lineage>
</organism>
<evidence type="ECO:0000313" key="1">
    <source>
        <dbReference type="EMBL" id="BCJ87256.1"/>
    </source>
</evidence>
<keyword evidence="1" id="KW-0946">Virion</keyword>
<dbReference type="RefSeq" id="WP_200757051.1">
    <property type="nucleotide sequence ID" value="NZ_AP023366.1"/>
</dbReference>